<reference evidence="1 2" key="1">
    <citation type="submission" date="2017-10" db="EMBL/GenBank/DDBJ databases">
        <title>Extensive intraspecific genome diversity in a model arbuscular mycorrhizal fungus.</title>
        <authorList>
            <person name="Chen E.C.H."/>
            <person name="Morin E."/>
            <person name="Baudet D."/>
            <person name="Noel J."/>
            <person name="Ndikumana S."/>
            <person name="Charron P."/>
            <person name="St-Onge C."/>
            <person name="Giorgi J."/>
            <person name="Grigoriev I.V."/>
            <person name="Roux C."/>
            <person name="Martin F.M."/>
            <person name="Corradi N."/>
        </authorList>
    </citation>
    <scope>NUCLEOTIDE SEQUENCE [LARGE SCALE GENOMIC DNA]</scope>
    <source>
        <strain evidence="1 2">A1</strain>
    </source>
</reference>
<organism evidence="1 2">
    <name type="scientific">Rhizophagus irregularis</name>
    <dbReference type="NCBI Taxonomy" id="588596"/>
    <lineage>
        <taxon>Eukaryota</taxon>
        <taxon>Fungi</taxon>
        <taxon>Fungi incertae sedis</taxon>
        <taxon>Mucoromycota</taxon>
        <taxon>Glomeromycotina</taxon>
        <taxon>Glomeromycetes</taxon>
        <taxon>Glomerales</taxon>
        <taxon>Glomeraceae</taxon>
        <taxon>Rhizophagus</taxon>
    </lineage>
</organism>
<evidence type="ECO:0000313" key="2">
    <source>
        <dbReference type="Proteomes" id="UP000232688"/>
    </source>
</evidence>
<comment type="caution">
    <text evidence="1">The sequence shown here is derived from an EMBL/GenBank/DDBJ whole genome shotgun (WGS) entry which is preliminary data.</text>
</comment>
<accession>A0A2N0QUQ6</accession>
<dbReference type="AlphaFoldDB" id="A0A2N0QUQ6"/>
<protein>
    <submittedName>
        <fullName evidence="1">Uncharacterized protein</fullName>
    </submittedName>
</protein>
<proteinExistence type="predicted"/>
<evidence type="ECO:0000313" key="1">
    <source>
        <dbReference type="EMBL" id="PKC54750.1"/>
    </source>
</evidence>
<name>A0A2N0QUQ6_9GLOM</name>
<dbReference type="VEuPathDB" id="FungiDB:RhiirA1_542764"/>
<reference evidence="1 2" key="2">
    <citation type="submission" date="2017-10" db="EMBL/GenBank/DDBJ databases">
        <title>Genome analyses suggest a sexual origin of heterokaryosis in a supposedly ancient asexual fungus.</title>
        <authorList>
            <person name="Corradi N."/>
            <person name="Sedzielewska K."/>
            <person name="Noel J."/>
            <person name="Charron P."/>
            <person name="Farinelli L."/>
            <person name="Marton T."/>
            <person name="Kruger M."/>
            <person name="Pelin A."/>
            <person name="Brachmann A."/>
            <person name="Corradi N."/>
        </authorList>
    </citation>
    <scope>NUCLEOTIDE SEQUENCE [LARGE SCALE GENOMIC DNA]</scope>
    <source>
        <strain evidence="1 2">A1</strain>
    </source>
</reference>
<dbReference type="Proteomes" id="UP000232688">
    <property type="component" value="Unassembled WGS sequence"/>
</dbReference>
<gene>
    <name evidence="1" type="ORF">RhiirA1_542764</name>
</gene>
<sequence length="178" mass="21368">MNNQLLHFLLIFRYEQITFISNIRRNMEMECWIYINNLKDTRTIECRKEVIDDVKEDRTILIIFIEKDIQEIKISCKKEREKVSKDNNGLVITDKSEETEEAISTDRSSLGVTNINLRLDGKNKSFLKTIENGWKKLREYWKSSTTSELDNSIRAYKFKNFIKQLPTYELLLNERMWQ</sequence>
<dbReference type="EMBL" id="LLXH01003015">
    <property type="protein sequence ID" value="PKC54750.1"/>
    <property type="molecule type" value="Genomic_DNA"/>
</dbReference>